<dbReference type="SUPFAM" id="SSF88713">
    <property type="entry name" value="Glycoside hydrolase/deacetylase"/>
    <property type="match status" value="1"/>
</dbReference>
<evidence type="ECO:0000313" key="3">
    <source>
        <dbReference type="Proteomes" id="UP000716322"/>
    </source>
</evidence>
<sequence>MLFKTFLGLDYALRQGPPRQYRLLCGPGWIEMPDVFFAQLYRRASEAGAKVRLPLPLWDPRSAGLDAVLCGETVPVIFGESATLEQPAGAIRLPLDIIGSAFFMLSRYEELDSLAQDEHGRFPDQAALAVRAGFQQRPVIDEYAEILWAAIQKICPDMQRAVRGARTLISCDVDLPVDPACASAYRLLKRMVGRSLRQGTASGMSTLVGNYMAVRRGEHGRDPYLQALDWIMEVNSRKGNRVAFNLIPAVTDPAVDRSIDLYDARLLDVMRTVHARGHEIGIHPGYNTYHHPNAMSRSVARLRAAMAHLGISQPILGGRQHYLRWRVHVTPQLWEENGLDYDSSLGYANQPGFRCGTCREFAMFDLVGRRAMHLRQRPLLSMEPMRYRLTARSSGAVEAVTHYRQLCRRYRGDFTLLWHNSNLDHPRERGIYRDILAA</sequence>
<dbReference type="InterPro" id="IPR011330">
    <property type="entry name" value="Glyco_hydro/deAcase_b/a-brl"/>
</dbReference>
<protein>
    <recommendedName>
        <fullName evidence="1">DUF7033 domain-containing protein</fullName>
    </recommendedName>
</protein>
<dbReference type="RefSeq" id="WP_166855691.1">
    <property type="nucleotide sequence ID" value="NZ_JAAQOM010000001.1"/>
</dbReference>
<dbReference type="EMBL" id="JAAQOM010000001">
    <property type="protein sequence ID" value="NIA52290.1"/>
    <property type="molecule type" value="Genomic_DNA"/>
</dbReference>
<organism evidence="2 3">
    <name type="scientific">Telluria antibiotica</name>
    <dbReference type="NCBI Taxonomy" id="2717319"/>
    <lineage>
        <taxon>Bacteria</taxon>
        <taxon>Pseudomonadati</taxon>
        <taxon>Pseudomonadota</taxon>
        <taxon>Betaproteobacteria</taxon>
        <taxon>Burkholderiales</taxon>
        <taxon>Oxalobacteraceae</taxon>
        <taxon>Telluria group</taxon>
        <taxon>Telluria</taxon>
    </lineage>
</organism>
<comment type="caution">
    <text evidence="2">The sequence shown here is derived from an EMBL/GenBank/DDBJ whole genome shotgun (WGS) entry which is preliminary data.</text>
</comment>
<evidence type="ECO:0000313" key="2">
    <source>
        <dbReference type="EMBL" id="NIA52290.1"/>
    </source>
</evidence>
<proteinExistence type="predicted"/>
<dbReference type="Gene3D" id="3.20.20.370">
    <property type="entry name" value="Glycoside hydrolase/deacetylase"/>
    <property type="match status" value="1"/>
</dbReference>
<name>A0ABX0P5R4_9BURK</name>
<gene>
    <name evidence="2" type="ORF">HAV22_01305</name>
</gene>
<dbReference type="InterPro" id="IPR054297">
    <property type="entry name" value="DUF7033"/>
</dbReference>
<dbReference type="CDD" id="cd10931">
    <property type="entry name" value="CE4_u7"/>
    <property type="match status" value="1"/>
</dbReference>
<feature type="domain" description="DUF7033" evidence="1">
    <location>
        <begin position="94"/>
        <end position="177"/>
    </location>
</feature>
<keyword evidence="3" id="KW-1185">Reference proteome</keyword>
<dbReference type="Proteomes" id="UP000716322">
    <property type="component" value="Unassembled WGS sequence"/>
</dbReference>
<evidence type="ECO:0000259" key="1">
    <source>
        <dbReference type="Pfam" id="PF23019"/>
    </source>
</evidence>
<reference evidence="2 3" key="1">
    <citation type="submission" date="2020-03" db="EMBL/GenBank/DDBJ databases">
        <title>Genome sequence of strain Massilia sp. TW-1.</title>
        <authorList>
            <person name="Chaudhary D.K."/>
        </authorList>
    </citation>
    <scope>NUCLEOTIDE SEQUENCE [LARGE SCALE GENOMIC DNA]</scope>
    <source>
        <strain evidence="2 3">TW-1</strain>
    </source>
</reference>
<accession>A0ABX0P5R4</accession>
<dbReference type="Pfam" id="PF23019">
    <property type="entry name" value="DUF7033"/>
    <property type="match status" value="1"/>
</dbReference>